<name>A0A812RJL6_9DINO</name>
<dbReference type="InterPro" id="IPR036770">
    <property type="entry name" value="Ankyrin_rpt-contain_sf"/>
</dbReference>
<evidence type="ECO:0000313" key="5">
    <source>
        <dbReference type="Proteomes" id="UP000604046"/>
    </source>
</evidence>
<dbReference type="Gene3D" id="1.25.40.20">
    <property type="entry name" value="Ankyrin repeat-containing domain"/>
    <property type="match status" value="3"/>
</dbReference>
<sequence length="1113" mass="117762">MVWLPETDSAASARGRDPAAAEPQVCTRPTAYSTGTPGDGELANTEFQGLVPAPHDSEDDADVALKPDIASLAGPGGRSQVCCPAGKASRPDTCFMTHRYVKQEIAYLARRIDEVGRYFLALESMLGSGALGPVLDRSLKELEKHLQHPEKLQEPEEVQGYIDAAVRLGIGPERYRPLQDRYSWLCHGRHQEDLRMQLTEAAMAEDSMQLQQLIDDSLRAGIGAEELHPARVRLQALHAREFNEGMLSAAASGDTCAVREKLRTGGDSDAQQQSTGFSLWHIAASRGDAKLAGVARSCNASVELLDRSGWTALMLASAQLDCVLVQALLAAEADLTARSDQGEVIVDCQTKEELEALKKQLSNGRLAKHWSDSGRCLDFGDELVAGEELMLPTFQTVGGRTALHCALLRPGEESSRVSVINELTAQVQAPVNALDDLGYSPLWYAACSGYLGSVSALLRAGATVSLGSCSCLQAAAGAFAKAVAESAPAEASLQICRVLLRHGAGDFVEELLDAEAAIARAGVSLALEHIPEFEEALEGSGSAAALEAGCAEASQVLEARYNSSLLVHRPPSQLASAKDAAAFATAAQPDFETIAFALAKSFGGYADVPRDVSVSHMMRLARLQRRYAGDFCYTSGAAIDWAAVVGGLEATLVFQSIPDVYKALAELDRTCSCKIRGIWDHLLRRDSAQPSWQEFKSVERAEADAVVEGEQPRASFRQDPATARQIASAGVEAAARKALSGLAEERSAAQTVAKASVEAATKKALQSVCGMEAATVHQDRASAAAVAAASISAATQKALDTLAAEGSHESPAAAPSLPIEDRASAVAVAAASISAAAQKALDTLAAEGSREASLDQNLVSRQLRESQASRSDTDMAEVQVMIECSGAVCLLRLTAAGVHEAAQATVDAGRWVLEELASVMRAAVEGMCSPLEAEEEAHEILEAAARRLGHQKLTQVLATPMHDASNSWTCTASGLAAHCGLVEVLKLLVDAGAPVSQPRLPTSLAPRGDCSPLSLAVAGHHFPCIAQLLASGADPFDDRVDALLLDMLSDDWLEARWFQEKVLRILEVSRSQSQVDARTLAKLGASFDGSPGQDIIHGSLCSRNQSIAQGDKN</sequence>
<gene>
    <name evidence="4" type="ORF">SNAT2548_LOCUS23860</name>
</gene>
<dbReference type="AlphaFoldDB" id="A0A812RJL6"/>
<dbReference type="EMBL" id="CAJNDS010002337">
    <property type="protein sequence ID" value="CAE7439141.1"/>
    <property type="molecule type" value="Genomic_DNA"/>
</dbReference>
<proteinExistence type="predicted"/>
<organism evidence="4 5">
    <name type="scientific">Symbiodinium natans</name>
    <dbReference type="NCBI Taxonomy" id="878477"/>
    <lineage>
        <taxon>Eukaryota</taxon>
        <taxon>Sar</taxon>
        <taxon>Alveolata</taxon>
        <taxon>Dinophyceae</taxon>
        <taxon>Suessiales</taxon>
        <taxon>Symbiodiniaceae</taxon>
        <taxon>Symbiodinium</taxon>
    </lineage>
</organism>
<dbReference type="Proteomes" id="UP000604046">
    <property type="component" value="Unassembled WGS sequence"/>
</dbReference>
<dbReference type="OrthoDB" id="430989at2759"/>
<dbReference type="SMART" id="SM00248">
    <property type="entry name" value="ANK"/>
    <property type="match status" value="7"/>
</dbReference>
<accession>A0A812RJL6</accession>
<evidence type="ECO:0000313" key="4">
    <source>
        <dbReference type="EMBL" id="CAE7439141.1"/>
    </source>
</evidence>
<keyword evidence="5" id="KW-1185">Reference proteome</keyword>
<keyword evidence="2" id="KW-0040">ANK repeat</keyword>
<feature type="region of interest" description="Disordered" evidence="3">
    <location>
        <begin position="1"/>
        <end position="23"/>
    </location>
</feature>
<evidence type="ECO:0000256" key="2">
    <source>
        <dbReference type="ARBA" id="ARBA00023043"/>
    </source>
</evidence>
<dbReference type="SUPFAM" id="SSF48403">
    <property type="entry name" value="Ankyrin repeat"/>
    <property type="match status" value="1"/>
</dbReference>
<keyword evidence="1" id="KW-0677">Repeat</keyword>
<dbReference type="PANTHER" id="PTHR24198">
    <property type="entry name" value="ANKYRIN REPEAT AND PROTEIN KINASE DOMAIN-CONTAINING PROTEIN"/>
    <property type="match status" value="1"/>
</dbReference>
<dbReference type="Pfam" id="PF00023">
    <property type="entry name" value="Ank"/>
    <property type="match status" value="1"/>
</dbReference>
<evidence type="ECO:0000256" key="1">
    <source>
        <dbReference type="ARBA" id="ARBA00022737"/>
    </source>
</evidence>
<comment type="caution">
    <text evidence="4">The sequence shown here is derived from an EMBL/GenBank/DDBJ whole genome shotgun (WGS) entry which is preliminary data.</text>
</comment>
<dbReference type="PANTHER" id="PTHR24198:SF165">
    <property type="entry name" value="ANKYRIN REPEAT-CONTAINING PROTEIN-RELATED"/>
    <property type="match status" value="1"/>
</dbReference>
<evidence type="ECO:0000256" key="3">
    <source>
        <dbReference type="SAM" id="MobiDB-lite"/>
    </source>
</evidence>
<reference evidence="4" key="1">
    <citation type="submission" date="2021-02" db="EMBL/GenBank/DDBJ databases">
        <authorList>
            <person name="Dougan E. K."/>
            <person name="Rhodes N."/>
            <person name="Thang M."/>
            <person name="Chan C."/>
        </authorList>
    </citation>
    <scope>NUCLEOTIDE SEQUENCE</scope>
</reference>
<protein>
    <submittedName>
        <fullName evidence="4">Uncharacterized protein</fullName>
    </submittedName>
</protein>
<dbReference type="InterPro" id="IPR002110">
    <property type="entry name" value="Ankyrin_rpt"/>
</dbReference>